<feature type="domain" description="SnoaL-like" evidence="1">
    <location>
        <begin position="8"/>
        <end position="133"/>
    </location>
</feature>
<keyword evidence="3" id="KW-1185">Reference proteome</keyword>
<name>A0A8K0J902_9HYPO</name>
<evidence type="ECO:0000313" key="2">
    <source>
        <dbReference type="EMBL" id="KAG5927467.1"/>
    </source>
</evidence>
<dbReference type="Gene3D" id="3.10.450.50">
    <property type="match status" value="1"/>
</dbReference>
<dbReference type="EMBL" id="SRPY01000179">
    <property type="protein sequence ID" value="KAG5927467.1"/>
    <property type="molecule type" value="Genomic_DNA"/>
</dbReference>
<evidence type="ECO:0000313" key="3">
    <source>
        <dbReference type="Proteomes" id="UP000811619"/>
    </source>
</evidence>
<dbReference type="InterPro" id="IPR037401">
    <property type="entry name" value="SnoaL-like"/>
</dbReference>
<dbReference type="AlphaFoldDB" id="A0A8K0J902"/>
<sequence>MMSILGNEASDMAAIAHLLKRERFYRDTARWQLCRSVFHPDASKTYINVTWYQGQVDGFIERSAEMHKDRVNVIHSSLDPVGIVVQGHRAMTEAFCTATSEIVIDGVGYELATHMRLLNRLEKSETGKWHILSLESIYVRDRLVTATPGARNTLRPDLVREAEEFPGPYRRLALVMLHRGMKPRRDLPHEGDQRGVRRILEANQAFLYCRDQRRADE</sequence>
<comment type="caution">
    <text evidence="2">The sequence shown here is derived from an EMBL/GenBank/DDBJ whole genome shotgun (WGS) entry which is preliminary data.</text>
</comment>
<organism evidence="2 3">
    <name type="scientific">Claviceps africana</name>
    <dbReference type="NCBI Taxonomy" id="83212"/>
    <lineage>
        <taxon>Eukaryota</taxon>
        <taxon>Fungi</taxon>
        <taxon>Dikarya</taxon>
        <taxon>Ascomycota</taxon>
        <taxon>Pezizomycotina</taxon>
        <taxon>Sordariomycetes</taxon>
        <taxon>Hypocreomycetidae</taxon>
        <taxon>Hypocreales</taxon>
        <taxon>Clavicipitaceae</taxon>
        <taxon>Claviceps</taxon>
    </lineage>
</organism>
<accession>A0A8K0J902</accession>
<evidence type="ECO:0000259" key="1">
    <source>
        <dbReference type="Pfam" id="PF13577"/>
    </source>
</evidence>
<dbReference type="SUPFAM" id="SSF54427">
    <property type="entry name" value="NTF2-like"/>
    <property type="match status" value="1"/>
</dbReference>
<protein>
    <recommendedName>
        <fullName evidence="1">SnoaL-like domain-containing protein</fullName>
    </recommendedName>
</protein>
<dbReference type="Proteomes" id="UP000811619">
    <property type="component" value="Unassembled WGS sequence"/>
</dbReference>
<dbReference type="InterPro" id="IPR032710">
    <property type="entry name" value="NTF2-like_dom_sf"/>
</dbReference>
<dbReference type="Pfam" id="PF13577">
    <property type="entry name" value="SnoaL_4"/>
    <property type="match status" value="1"/>
</dbReference>
<gene>
    <name evidence="2" type="ORF">E4U42_002218</name>
</gene>
<proteinExistence type="predicted"/>
<reference evidence="2" key="1">
    <citation type="journal article" date="2020" name="bioRxiv">
        <title>Whole genome comparisons of ergot fungi reveals the divergence and evolution of species within the genus Claviceps are the result of varying mechanisms driving genome evolution and host range expansion.</title>
        <authorList>
            <person name="Wyka S.A."/>
            <person name="Mondo S.J."/>
            <person name="Liu M."/>
            <person name="Dettman J."/>
            <person name="Nalam V."/>
            <person name="Broders K.D."/>
        </authorList>
    </citation>
    <scope>NUCLEOTIDE SEQUENCE</scope>
    <source>
        <strain evidence="2">CCC 489</strain>
    </source>
</reference>
<dbReference type="OrthoDB" id="3724021at2759"/>